<dbReference type="AlphaFoldDB" id="A0A483K700"/>
<dbReference type="FunFam" id="3.40.50.720:FF:000084">
    <property type="entry name" value="Short-chain dehydrogenase reductase"/>
    <property type="match status" value="1"/>
</dbReference>
<dbReference type="PRINTS" id="PR00080">
    <property type="entry name" value="SDRFAMILY"/>
</dbReference>
<organism evidence="5">
    <name type="scientific">Klebsiella quasipneumoniae</name>
    <dbReference type="NCBI Taxonomy" id="1463165"/>
    <lineage>
        <taxon>Bacteria</taxon>
        <taxon>Pseudomonadati</taxon>
        <taxon>Pseudomonadota</taxon>
        <taxon>Gammaproteobacteria</taxon>
        <taxon>Enterobacterales</taxon>
        <taxon>Enterobacteriaceae</taxon>
        <taxon>Klebsiella/Raoultella group</taxon>
        <taxon>Klebsiella</taxon>
        <taxon>Klebsiella pneumoniae complex</taxon>
    </lineage>
</organism>
<dbReference type="InterPro" id="IPR036291">
    <property type="entry name" value="NAD(P)-bd_dom_sf"/>
</dbReference>
<feature type="domain" description="Ketoreductase" evidence="4">
    <location>
        <begin position="8"/>
        <end position="212"/>
    </location>
</feature>
<dbReference type="GO" id="GO:0016616">
    <property type="term" value="F:oxidoreductase activity, acting on the CH-OH group of donors, NAD or NADP as acceptor"/>
    <property type="evidence" value="ECO:0007669"/>
    <property type="project" value="TreeGrafter"/>
</dbReference>
<dbReference type="EMBL" id="SDCO01000012">
    <property type="protein sequence ID" value="TCX59696.1"/>
    <property type="molecule type" value="Genomic_DNA"/>
</dbReference>
<dbReference type="PANTHER" id="PTHR42760:SF133">
    <property type="entry name" value="3-OXOACYL-[ACYL-CARRIER-PROTEIN] REDUCTASE"/>
    <property type="match status" value="1"/>
</dbReference>
<dbReference type="InterPro" id="IPR057326">
    <property type="entry name" value="KR_dom"/>
</dbReference>
<gene>
    <name evidence="5" type="ORF">ETE84_19360</name>
</gene>
<dbReference type="Gene3D" id="3.40.50.720">
    <property type="entry name" value="NAD(P)-binding Rossmann-like Domain"/>
    <property type="match status" value="1"/>
</dbReference>
<dbReference type="SMART" id="SM00822">
    <property type="entry name" value="PKS_KR"/>
    <property type="match status" value="1"/>
</dbReference>
<dbReference type="Pfam" id="PF13561">
    <property type="entry name" value="adh_short_C2"/>
    <property type="match status" value="1"/>
</dbReference>
<dbReference type="CDD" id="cd05233">
    <property type="entry name" value="SDR_c"/>
    <property type="match status" value="1"/>
</dbReference>
<accession>A0A483K700</accession>
<comment type="caution">
    <text evidence="5">The sequence shown here is derived from an EMBL/GenBank/DDBJ whole genome shotgun (WGS) entry which is preliminary data.</text>
</comment>
<evidence type="ECO:0000259" key="4">
    <source>
        <dbReference type="SMART" id="SM00822"/>
    </source>
</evidence>
<dbReference type="InterPro" id="IPR002347">
    <property type="entry name" value="SDR_fam"/>
</dbReference>
<reference evidence="5" key="1">
    <citation type="submission" date="2019-01" db="EMBL/GenBank/DDBJ databases">
        <authorList>
            <person name="Lista F."/>
            <person name="Anselmo A."/>
        </authorList>
    </citation>
    <scope>NUCLEOTIDE SEQUENCE</scope>
    <source>
        <strain evidence="5">8S</strain>
    </source>
</reference>
<proteinExistence type="inferred from homology"/>
<comment type="subunit">
    <text evidence="2">Homotetramer.</text>
</comment>
<evidence type="ECO:0000256" key="2">
    <source>
        <dbReference type="ARBA" id="ARBA00011881"/>
    </source>
</evidence>
<evidence type="ECO:0000313" key="5">
    <source>
        <dbReference type="EMBL" id="TCX59696.1"/>
    </source>
</evidence>
<dbReference type="GO" id="GO:0006633">
    <property type="term" value="P:fatty acid biosynthetic process"/>
    <property type="evidence" value="ECO:0007669"/>
    <property type="project" value="TreeGrafter"/>
</dbReference>
<sequence length="252" mass="26955">MSGIFSQKKILVTGAGSGLGREIALAFSRLGGTVILAGRNTQKLEETAQAISETLGKSWVIPFDVNNNQSIDNLFDEIKNKVGTLDIAVNNAGVFSFGFVDKTPSEDFNHVFTTNVIGLFESLKRELQSMKENRAGTIVNISSNMSIGLNIPGTAAYTASKAAVDALTRVSAKEAITHGVRVFSINPGPLATEMTQLPGESAADRDKRWRDLIPIGRIGDVKEIAEAIIWSCSGQSDYLVGSRIVIDGGHSL</sequence>
<name>A0A483K700_9ENTR</name>
<dbReference type="GO" id="GO:0048038">
    <property type="term" value="F:quinone binding"/>
    <property type="evidence" value="ECO:0007669"/>
    <property type="project" value="TreeGrafter"/>
</dbReference>
<dbReference type="PRINTS" id="PR00081">
    <property type="entry name" value="GDHRDH"/>
</dbReference>
<dbReference type="PANTHER" id="PTHR42760">
    <property type="entry name" value="SHORT-CHAIN DEHYDROGENASES/REDUCTASES FAMILY MEMBER"/>
    <property type="match status" value="1"/>
</dbReference>
<comment type="similarity">
    <text evidence="1">Belongs to the short-chain dehydrogenases/reductases (SDR) family.</text>
</comment>
<protein>
    <submittedName>
        <fullName evidence="5">SDR family oxidoreductase</fullName>
    </submittedName>
</protein>
<evidence type="ECO:0000256" key="1">
    <source>
        <dbReference type="ARBA" id="ARBA00006484"/>
    </source>
</evidence>
<evidence type="ECO:0000256" key="3">
    <source>
        <dbReference type="ARBA" id="ARBA00023002"/>
    </source>
</evidence>
<keyword evidence="3" id="KW-0560">Oxidoreductase</keyword>
<dbReference type="SUPFAM" id="SSF51735">
    <property type="entry name" value="NAD(P)-binding Rossmann-fold domains"/>
    <property type="match status" value="1"/>
</dbReference>